<dbReference type="SUPFAM" id="SSF109604">
    <property type="entry name" value="HD-domain/PDEase-like"/>
    <property type="match status" value="1"/>
</dbReference>
<evidence type="ECO:0000256" key="4">
    <source>
        <dbReference type="ARBA" id="ARBA00022598"/>
    </source>
</evidence>
<dbReference type="PROSITE" id="PS50861">
    <property type="entry name" value="AA_TRNA_LIGASE_II_GLYAB"/>
    <property type="match status" value="1"/>
</dbReference>
<evidence type="ECO:0000256" key="10">
    <source>
        <dbReference type="HAMAP-Rule" id="MF_00255"/>
    </source>
</evidence>
<dbReference type="GO" id="GO:0006426">
    <property type="term" value="P:glycyl-tRNA aminoacylation"/>
    <property type="evidence" value="ECO:0007669"/>
    <property type="project" value="UniProtKB-UniRule"/>
</dbReference>
<evidence type="ECO:0000313" key="12">
    <source>
        <dbReference type="EMBL" id="MBA3925242.1"/>
    </source>
</evidence>
<dbReference type="RefSeq" id="WP_181675480.1">
    <property type="nucleotide sequence ID" value="NZ_JABJVM010000002.1"/>
</dbReference>
<evidence type="ECO:0000256" key="1">
    <source>
        <dbReference type="ARBA" id="ARBA00004496"/>
    </source>
</evidence>
<evidence type="ECO:0000256" key="7">
    <source>
        <dbReference type="ARBA" id="ARBA00022917"/>
    </source>
</evidence>
<keyword evidence="6 10" id="KW-0067">ATP-binding</keyword>
<dbReference type="PANTHER" id="PTHR30075">
    <property type="entry name" value="GLYCYL-TRNA SYNTHETASE"/>
    <property type="match status" value="1"/>
</dbReference>
<evidence type="ECO:0000259" key="11">
    <source>
        <dbReference type="Pfam" id="PF05746"/>
    </source>
</evidence>
<evidence type="ECO:0000256" key="9">
    <source>
        <dbReference type="ARBA" id="ARBA00047937"/>
    </source>
</evidence>
<dbReference type="GO" id="GO:0005829">
    <property type="term" value="C:cytosol"/>
    <property type="evidence" value="ECO:0007669"/>
    <property type="project" value="TreeGrafter"/>
</dbReference>
<dbReference type="HAMAP" id="MF_00255">
    <property type="entry name" value="Gly_tRNA_synth_beta"/>
    <property type="match status" value="1"/>
</dbReference>
<reference evidence="12 13" key="1">
    <citation type="submission" date="2020-05" db="EMBL/GenBank/DDBJ databases">
        <authorList>
            <person name="Carlin C.R."/>
        </authorList>
    </citation>
    <scope>NUCLEOTIDE SEQUENCE [LARGE SCALE GENOMIC DNA]</scope>
    <source>
        <strain evidence="12 13">FSL W9-0585</strain>
    </source>
</reference>
<evidence type="ECO:0000256" key="2">
    <source>
        <dbReference type="ARBA" id="ARBA00008226"/>
    </source>
</evidence>
<dbReference type="NCBIfam" id="TIGR00211">
    <property type="entry name" value="glyS"/>
    <property type="match status" value="1"/>
</dbReference>
<name>A0A7W1T4J6_9LIST</name>
<keyword evidence="4 10" id="KW-0436">Ligase</keyword>
<dbReference type="GO" id="GO:0004814">
    <property type="term" value="F:arginine-tRNA ligase activity"/>
    <property type="evidence" value="ECO:0007669"/>
    <property type="project" value="InterPro"/>
</dbReference>
<dbReference type="InterPro" id="IPR015944">
    <property type="entry name" value="Gly-tRNA-synth_bsu"/>
</dbReference>
<dbReference type="InterPro" id="IPR008909">
    <property type="entry name" value="DALR_anticod-bd"/>
</dbReference>
<evidence type="ECO:0000256" key="5">
    <source>
        <dbReference type="ARBA" id="ARBA00022741"/>
    </source>
</evidence>
<comment type="similarity">
    <text evidence="2 10">Belongs to the class-II aminoacyl-tRNA synthetase family.</text>
</comment>
<keyword evidence="3 10" id="KW-0963">Cytoplasm</keyword>
<dbReference type="Pfam" id="PF02092">
    <property type="entry name" value="tRNA_synt_2f"/>
    <property type="match status" value="1"/>
</dbReference>
<comment type="subunit">
    <text evidence="10">Tetramer of two alpha and two beta subunits.</text>
</comment>
<evidence type="ECO:0000313" key="13">
    <source>
        <dbReference type="Proteomes" id="UP000548787"/>
    </source>
</evidence>
<dbReference type="EC" id="6.1.1.14" evidence="10"/>
<dbReference type="GO" id="GO:0006420">
    <property type="term" value="P:arginyl-tRNA aminoacylation"/>
    <property type="evidence" value="ECO:0007669"/>
    <property type="project" value="InterPro"/>
</dbReference>
<accession>A0A7W1T4J6</accession>
<evidence type="ECO:0000256" key="8">
    <source>
        <dbReference type="ARBA" id="ARBA00023146"/>
    </source>
</evidence>
<dbReference type="GO" id="GO:0004820">
    <property type="term" value="F:glycine-tRNA ligase activity"/>
    <property type="evidence" value="ECO:0007669"/>
    <property type="project" value="UniProtKB-UniRule"/>
</dbReference>
<proteinExistence type="inferred from homology"/>
<dbReference type="Pfam" id="PF05746">
    <property type="entry name" value="DALR_1"/>
    <property type="match status" value="1"/>
</dbReference>
<dbReference type="Proteomes" id="UP000548787">
    <property type="component" value="Unassembled WGS sequence"/>
</dbReference>
<comment type="subcellular location">
    <subcellularLocation>
        <location evidence="1 10">Cytoplasm</location>
    </subcellularLocation>
</comment>
<feature type="domain" description="DALR anticodon binding" evidence="11">
    <location>
        <begin position="583"/>
        <end position="679"/>
    </location>
</feature>
<gene>
    <name evidence="10" type="primary">glyS</name>
    <name evidence="12" type="ORF">HPK16_02715</name>
</gene>
<keyword evidence="5 10" id="KW-0547">Nucleotide-binding</keyword>
<protein>
    <recommendedName>
        <fullName evidence="10">Glycine--tRNA ligase beta subunit</fullName>
        <ecNumber evidence="10">6.1.1.14</ecNumber>
    </recommendedName>
    <alternativeName>
        <fullName evidence="10">Glycyl-tRNA synthetase beta subunit</fullName>
        <shortName evidence="10">GlyRS</shortName>
    </alternativeName>
</protein>
<organism evidence="12 13">
    <name type="scientific">Listeria rustica</name>
    <dbReference type="NCBI Taxonomy" id="2713503"/>
    <lineage>
        <taxon>Bacteria</taxon>
        <taxon>Bacillati</taxon>
        <taxon>Bacillota</taxon>
        <taxon>Bacilli</taxon>
        <taxon>Bacillales</taxon>
        <taxon>Listeriaceae</taxon>
        <taxon>Listeria</taxon>
    </lineage>
</organism>
<dbReference type="AlphaFoldDB" id="A0A7W1T4J6"/>
<comment type="catalytic activity">
    <reaction evidence="9 10">
        <text>tRNA(Gly) + glycine + ATP = glycyl-tRNA(Gly) + AMP + diphosphate</text>
        <dbReference type="Rhea" id="RHEA:16013"/>
        <dbReference type="Rhea" id="RHEA-COMP:9664"/>
        <dbReference type="Rhea" id="RHEA-COMP:9683"/>
        <dbReference type="ChEBI" id="CHEBI:30616"/>
        <dbReference type="ChEBI" id="CHEBI:33019"/>
        <dbReference type="ChEBI" id="CHEBI:57305"/>
        <dbReference type="ChEBI" id="CHEBI:78442"/>
        <dbReference type="ChEBI" id="CHEBI:78522"/>
        <dbReference type="ChEBI" id="CHEBI:456215"/>
        <dbReference type="EC" id="6.1.1.14"/>
    </reaction>
</comment>
<dbReference type="PRINTS" id="PR01045">
    <property type="entry name" value="TRNASYNTHGB"/>
</dbReference>
<dbReference type="PANTHER" id="PTHR30075:SF2">
    <property type="entry name" value="GLYCINE--TRNA LIGASE, CHLOROPLASTIC_MITOCHONDRIAL 2"/>
    <property type="match status" value="1"/>
</dbReference>
<reference evidence="12 13" key="2">
    <citation type="submission" date="2020-08" db="EMBL/GenBank/DDBJ databases">
        <title>Listeria ohnekaius sp. nov. and Listeria portnoyii sp. nov. isolated from non-agricultural and natural environments.</title>
        <authorList>
            <person name="Weller D."/>
            <person name="Belias A.M."/>
            <person name="Liao J."/>
            <person name="Guo S."/>
            <person name="Orsi R.H."/>
            <person name="Wiedmann M."/>
        </authorList>
    </citation>
    <scope>NUCLEOTIDE SEQUENCE [LARGE SCALE GENOMIC DNA]</scope>
    <source>
        <strain evidence="12 13">FSL W9-0585</strain>
    </source>
</reference>
<dbReference type="EMBL" id="JABJVM010000002">
    <property type="protein sequence ID" value="MBA3925242.1"/>
    <property type="molecule type" value="Genomic_DNA"/>
</dbReference>
<keyword evidence="7 10" id="KW-0648">Protein biosynthesis</keyword>
<dbReference type="InterPro" id="IPR006194">
    <property type="entry name" value="Gly-tRNA-synth_heterodimer"/>
</dbReference>
<comment type="caution">
    <text evidence="12">The sequence shown here is derived from an EMBL/GenBank/DDBJ whole genome shotgun (WGS) entry which is preliminary data.</text>
</comment>
<keyword evidence="13" id="KW-1185">Reference proteome</keyword>
<evidence type="ECO:0000256" key="3">
    <source>
        <dbReference type="ARBA" id="ARBA00022490"/>
    </source>
</evidence>
<evidence type="ECO:0000256" key="6">
    <source>
        <dbReference type="ARBA" id="ARBA00022840"/>
    </source>
</evidence>
<dbReference type="GO" id="GO:0005524">
    <property type="term" value="F:ATP binding"/>
    <property type="evidence" value="ECO:0007669"/>
    <property type="project" value="UniProtKB-UniRule"/>
</dbReference>
<sequence length="689" mass="77830">MSKDFLLEIGLEEMPAKYITASVKQLQERVEKWLAENDLEYKTTEVYSSPRRLSVIVKDLAEKQADRVEESKGPAKKIAKDADGNWSKAAQGFARGQGVDPETLEFREINGVEYIYLEKEVKGAATIDLLPEMRQIITSMTFPVSMHWAAYDLKYIRPIKWLIALFGDQVIPFEITNVTTGNETRGHRFLGGSVTVANPAEYEEALLSQFVVADAAKRKAAIVSQIEEIEAVENWKIPVDEDLLEEVNNLVEYPTVLHATFDEAYLELPEEVLITTMKEHQRYFPVVDEAGKLRPYFITVRNGNHEHLETVAKGNEKVLRARLSDADFFYQEDLKITIDEAVAKLNNIVFHEKLGTLTEKMIRVKKVALIIAEQLHMTDAQKVKIARAADIYKFDLVTNLVGEFPELQGIMGEKYALLQGEDAEVATAIREHYMPTSADGELPQSDIGALLAVADKLETLTGFFCVNIVPTGSADPFSLRRSALGIMRIIQAKNWDIKLLSVLADTVEIERAEGLNTIPSEEVFEQVELFLQNRLRAILSDQQIRHDIIDAVVSAGSNVVPELIERAELLNKNRDAEWFRPTMEALARVVNISKKHQGGEVIIDPSLFENDSEQQLFDAVQKLKQDYPTLIIVDRLRAFAALRTAIDAYFENTLVMSDDEAVRNNRLALLFELASFIKEFAQIEEINVK</sequence>
<keyword evidence="8 10" id="KW-0030">Aminoacyl-tRNA synthetase</keyword>